<sequence>MNRCDVAAPEQDESLQWQVPMVAVLTLLLASVSCSSCLTNAL</sequence>
<protein>
    <submittedName>
        <fullName evidence="2">Uncharacterized protein</fullName>
    </submittedName>
</protein>
<keyword evidence="1" id="KW-1133">Transmembrane helix</keyword>
<name>M5RFG5_9BACT</name>
<keyword evidence="1" id="KW-0812">Transmembrane</keyword>
<keyword evidence="1" id="KW-0472">Membrane</keyword>
<dbReference type="AlphaFoldDB" id="M5RFG5"/>
<evidence type="ECO:0000256" key="1">
    <source>
        <dbReference type="SAM" id="Phobius"/>
    </source>
</evidence>
<reference evidence="2 3" key="1">
    <citation type="journal article" date="2013" name="Mar. Genomics">
        <title>Expression of sulfatases in Rhodopirellula baltica and the diversity of sulfatases in the genus Rhodopirellula.</title>
        <authorList>
            <person name="Wegner C.E."/>
            <person name="Richter-Heitmann T."/>
            <person name="Klindworth A."/>
            <person name="Klockow C."/>
            <person name="Richter M."/>
            <person name="Achstetter T."/>
            <person name="Glockner F.O."/>
            <person name="Harder J."/>
        </authorList>
    </citation>
    <scope>NUCLEOTIDE SEQUENCE [LARGE SCALE GENOMIC DNA]</scope>
    <source>
        <strain evidence="2 3">SM1</strain>
    </source>
</reference>
<evidence type="ECO:0000313" key="3">
    <source>
        <dbReference type="Proteomes" id="UP000011991"/>
    </source>
</evidence>
<gene>
    <name evidence="2" type="ORF">RMSM_04866</name>
</gene>
<feature type="transmembrane region" description="Helical" evidence="1">
    <location>
        <begin position="20"/>
        <end position="41"/>
    </location>
</feature>
<comment type="caution">
    <text evidence="2">The sequence shown here is derived from an EMBL/GenBank/DDBJ whole genome shotgun (WGS) entry which is preliminary data.</text>
</comment>
<keyword evidence="3" id="KW-1185">Reference proteome</keyword>
<proteinExistence type="predicted"/>
<dbReference type="EMBL" id="ANOG01000694">
    <property type="protein sequence ID" value="EMI18213.1"/>
    <property type="molecule type" value="Genomic_DNA"/>
</dbReference>
<organism evidence="2 3">
    <name type="scientific">Rhodopirellula maiorica SM1</name>
    <dbReference type="NCBI Taxonomy" id="1265738"/>
    <lineage>
        <taxon>Bacteria</taxon>
        <taxon>Pseudomonadati</taxon>
        <taxon>Planctomycetota</taxon>
        <taxon>Planctomycetia</taxon>
        <taxon>Pirellulales</taxon>
        <taxon>Pirellulaceae</taxon>
        <taxon>Novipirellula</taxon>
    </lineage>
</organism>
<dbReference type="PROSITE" id="PS51257">
    <property type="entry name" value="PROKAR_LIPOPROTEIN"/>
    <property type="match status" value="1"/>
</dbReference>
<accession>M5RFG5</accession>
<dbReference type="Proteomes" id="UP000011991">
    <property type="component" value="Unassembled WGS sequence"/>
</dbReference>
<evidence type="ECO:0000313" key="2">
    <source>
        <dbReference type="EMBL" id="EMI18213.1"/>
    </source>
</evidence>